<dbReference type="PROSITE" id="PS50835">
    <property type="entry name" value="IG_LIKE"/>
    <property type="match status" value="2"/>
</dbReference>
<evidence type="ECO:0000256" key="7">
    <source>
        <dbReference type="ARBA" id="ARBA00023157"/>
    </source>
</evidence>
<evidence type="ECO:0000313" key="14">
    <source>
        <dbReference type="EnsemblMetazoa" id="XP_030834496"/>
    </source>
</evidence>
<dbReference type="InterPro" id="IPR051713">
    <property type="entry name" value="T-cell_Activation_Regulation"/>
</dbReference>
<sequence>MAHIQASVVITLLIWAAVSVSGTTTELSTTAGDTVNIACLFGEGTVINIYWYYNNGTGRQKLLFLAKGNITLGAEYANRASLQDDNSTLILENITVVDVGTYCCVVDRKGQIPVQNINTKLNVFSLRPDTLPVIPSCTGADESSSCSIHANQSFTLNCTLPNVYPVEDTELIWYHDRKHFPSIPEVTQNDDGTTDIIRHIKIYETGNFTCNATYLSANGRENTAVSVEARIIIIPAIIPPTDEPNTPDKNLTDGPIVGIALSVATVLIVGILLCIYCLKTRSHCCSKRDGQNSKVVQADPGMYTTLL</sequence>
<evidence type="ECO:0000313" key="15">
    <source>
        <dbReference type="Proteomes" id="UP000007110"/>
    </source>
</evidence>
<dbReference type="OrthoDB" id="7225082at2759"/>
<dbReference type="GO" id="GO:0071222">
    <property type="term" value="P:cellular response to lipopolysaccharide"/>
    <property type="evidence" value="ECO:0000318"/>
    <property type="project" value="GO_Central"/>
</dbReference>
<keyword evidence="7" id="KW-1015">Disulfide bond</keyword>
<keyword evidence="9" id="KW-0325">Glycoprotein</keyword>
<dbReference type="Gene3D" id="2.60.40.10">
    <property type="entry name" value="Immunoglobulins"/>
    <property type="match status" value="2"/>
</dbReference>
<evidence type="ECO:0000256" key="12">
    <source>
        <dbReference type="SAM" id="SignalP"/>
    </source>
</evidence>
<dbReference type="SMART" id="SM00409">
    <property type="entry name" value="IG"/>
    <property type="match status" value="2"/>
</dbReference>
<dbReference type="EnsemblMetazoa" id="XM_030978636">
    <property type="protein sequence ID" value="XP_030834496"/>
    <property type="gene ID" value="LOC105438486"/>
</dbReference>
<evidence type="ECO:0000256" key="2">
    <source>
        <dbReference type="ARBA" id="ARBA00022475"/>
    </source>
</evidence>
<dbReference type="GO" id="GO:0006955">
    <property type="term" value="P:immune response"/>
    <property type="evidence" value="ECO:0000318"/>
    <property type="project" value="GO_Central"/>
</dbReference>
<feature type="domain" description="Ig-like" evidence="13">
    <location>
        <begin position="128"/>
        <end position="226"/>
    </location>
</feature>
<dbReference type="RefSeq" id="XP_030834496.1">
    <property type="nucleotide sequence ID" value="XM_030978636.1"/>
</dbReference>
<keyword evidence="10" id="KW-0393">Immunoglobulin domain</keyword>
<dbReference type="InParanoid" id="A0A7M7NCT5"/>
<dbReference type="InterPro" id="IPR013106">
    <property type="entry name" value="Ig_V-set"/>
</dbReference>
<accession>A0A7M7NCT5</accession>
<comment type="subcellular location">
    <subcellularLocation>
        <location evidence="1">Cell membrane</location>
        <topology evidence="1">Single-pass type I membrane protein</topology>
    </subcellularLocation>
</comment>
<evidence type="ECO:0000256" key="3">
    <source>
        <dbReference type="ARBA" id="ARBA00022692"/>
    </source>
</evidence>
<reference evidence="15" key="1">
    <citation type="submission" date="2015-02" db="EMBL/GenBank/DDBJ databases">
        <title>Genome sequencing for Strongylocentrotus purpuratus.</title>
        <authorList>
            <person name="Murali S."/>
            <person name="Liu Y."/>
            <person name="Vee V."/>
            <person name="English A."/>
            <person name="Wang M."/>
            <person name="Skinner E."/>
            <person name="Han Y."/>
            <person name="Muzny D.M."/>
            <person name="Worley K.C."/>
            <person name="Gibbs R.A."/>
        </authorList>
    </citation>
    <scope>NUCLEOTIDE SEQUENCE</scope>
</reference>
<keyword evidence="3 11" id="KW-0812">Transmembrane</keyword>
<dbReference type="GO" id="GO:0042130">
    <property type="term" value="P:negative regulation of T cell proliferation"/>
    <property type="evidence" value="ECO:0000318"/>
    <property type="project" value="GO_Central"/>
</dbReference>
<dbReference type="GO" id="GO:0009897">
    <property type="term" value="C:external side of plasma membrane"/>
    <property type="evidence" value="ECO:0000318"/>
    <property type="project" value="GO_Central"/>
</dbReference>
<dbReference type="Pfam" id="PF07686">
    <property type="entry name" value="V-set"/>
    <property type="match status" value="1"/>
</dbReference>
<dbReference type="SUPFAM" id="SSF48726">
    <property type="entry name" value="Immunoglobulin"/>
    <property type="match status" value="2"/>
</dbReference>
<dbReference type="InterPro" id="IPR013783">
    <property type="entry name" value="Ig-like_fold"/>
</dbReference>
<evidence type="ECO:0000256" key="11">
    <source>
        <dbReference type="SAM" id="Phobius"/>
    </source>
</evidence>
<keyword evidence="5 11" id="KW-1133">Transmembrane helix</keyword>
<keyword evidence="8" id="KW-0675">Receptor</keyword>
<dbReference type="InterPro" id="IPR007110">
    <property type="entry name" value="Ig-like_dom"/>
</dbReference>
<dbReference type="GO" id="GO:0007166">
    <property type="term" value="P:cell surface receptor signaling pathway"/>
    <property type="evidence" value="ECO:0000318"/>
    <property type="project" value="GO_Central"/>
</dbReference>
<evidence type="ECO:0000256" key="9">
    <source>
        <dbReference type="ARBA" id="ARBA00023180"/>
    </source>
</evidence>
<evidence type="ECO:0000256" key="10">
    <source>
        <dbReference type="ARBA" id="ARBA00023319"/>
    </source>
</evidence>
<evidence type="ECO:0000259" key="13">
    <source>
        <dbReference type="PROSITE" id="PS50835"/>
    </source>
</evidence>
<feature type="signal peptide" evidence="12">
    <location>
        <begin position="1"/>
        <end position="22"/>
    </location>
</feature>
<dbReference type="PANTHER" id="PTHR25466:SF9">
    <property type="entry name" value="FIBRONECTIN TYPE-III DOMAIN-CONTAINING PROTEIN"/>
    <property type="match status" value="1"/>
</dbReference>
<dbReference type="GeneID" id="105438486"/>
<keyword evidence="15" id="KW-1185">Reference proteome</keyword>
<keyword evidence="4 12" id="KW-0732">Signal</keyword>
<dbReference type="InterPro" id="IPR036179">
    <property type="entry name" value="Ig-like_dom_sf"/>
</dbReference>
<name>A0A7M7NCT5_STRPU</name>
<evidence type="ECO:0000256" key="4">
    <source>
        <dbReference type="ARBA" id="ARBA00022729"/>
    </source>
</evidence>
<evidence type="ECO:0000256" key="8">
    <source>
        <dbReference type="ARBA" id="ARBA00023170"/>
    </source>
</evidence>
<dbReference type="PANTHER" id="PTHR25466">
    <property type="entry name" value="T-LYMPHOCYTE ACTIVATION ANTIGEN"/>
    <property type="match status" value="1"/>
</dbReference>
<dbReference type="GO" id="GO:0031295">
    <property type="term" value="P:T cell costimulation"/>
    <property type="evidence" value="ECO:0000318"/>
    <property type="project" value="GO_Central"/>
</dbReference>
<dbReference type="FunCoup" id="A0A7M7NCT5">
    <property type="interactions" value="964"/>
</dbReference>
<feature type="transmembrane region" description="Helical" evidence="11">
    <location>
        <begin position="256"/>
        <end position="278"/>
    </location>
</feature>
<organism evidence="14 15">
    <name type="scientific">Strongylocentrotus purpuratus</name>
    <name type="common">Purple sea urchin</name>
    <dbReference type="NCBI Taxonomy" id="7668"/>
    <lineage>
        <taxon>Eukaryota</taxon>
        <taxon>Metazoa</taxon>
        <taxon>Echinodermata</taxon>
        <taxon>Eleutherozoa</taxon>
        <taxon>Echinozoa</taxon>
        <taxon>Echinoidea</taxon>
        <taxon>Euechinoidea</taxon>
        <taxon>Echinacea</taxon>
        <taxon>Camarodonta</taxon>
        <taxon>Echinidea</taxon>
        <taxon>Strongylocentrotidae</taxon>
        <taxon>Strongylocentrotus</taxon>
    </lineage>
</organism>
<dbReference type="KEGG" id="spu:105438486"/>
<proteinExistence type="predicted"/>
<dbReference type="GO" id="GO:0042102">
    <property type="term" value="P:positive regulation of T cell proliferation"/>
    <property type="evidence" value="ECO:0000318"/>
    <property type="project" value="GO_Central"/>
</dbReference>
<evidence type="ECO:0000256" key="1">
    <source>
        <dbReference type="ARBA" id="ARBA00004251"/>
    </source>
</evidence>
<dbReference type="AlphaFoldDB" id="A0A7M7NCT5"/>
<evidence type="ECO:0000256" key="6">
    <source>
        <dbReference type="ARBA" id="ARBA00023136"/>
    </source>
</evidence>
<feature type="chain" id="PRO_5029700836" description="Ig-like domain-containing protein" evidence="12">
    <location>
        <begin position="23"/>
        <end position="307"/>
    </location>
</feature>
<protein>
    <recommendedName>
        <fullName evidence="13">Ig-like domain-containing protein</fullName>
    </recommendedName>
</protein>
<feature type="domain" description="Ig-like" evidence="13">
    <location>
        <begin position="16"/>
        <end position="122"/>
    </location>
</feature>
<keyword evidence="6 11" id="KW-0472">Membrane</keyword>
<evidence type="ECO:0000256" key="5">
    <source>
        <dbReference type="ARBA" id="ARBA00022989"/>
    </source>
</evidence>
<keyword evidence="2" id="KW-1003">Cell membrane</keyword>
<reference evidence="14" key="2">
    <citation type="submission" date="2021-01" db="UniProtKB">
        <authorList>
            <consortium name="EnsemblMetazoa"/>
        </authorList>
    </citation>
    <scope>IDENTIFICATION</scope>
</reference>
<dbReference type="InterPro" id="IPR003599">
    <property type="entry name" value="Ig_sub"/>
</dbReference>
<dbReference type="Proteomes" id="UP000007110">
    <property type="component" value="Unassembled WGS sequence"/>
</dbReference>